<dbReference type="Pfam" id="PF21530">
    <property type="entry name" value="Pif1_2B_dom"/>
    <property type="match status" value="1"/>
</dbReference>
<keyword evidence="3" id="KW-1185">Reference proteome</keyword>
<feature type="domain" description="DNA helicase Pif1-like 2B" evidence="1">
    <location>
        <begin position="1"/>
        <end position="23"/>
    </location>
</feature>
<sequence>MLLQNLNTKRGLCNGTRLVVTKLLPNLIIAKVRTGTAVDQSVFIPRVYLAPIHSEIPFILRRGQFPVKLAFAMTINKSQGQTLEMVGIYLPEPVFSHGQLYVAFSRVKSSKCVKIKIIHGSKQGRLLKNSSACFTKNVVYKEIYSLGTEDIISDVYKEINHTTEHQLSKENPSGLVIRSNLNAIPLSSPVSNIFTALNQLGNQAVIITSAYWHSSDFSFLPTLESAINRGFFLCILGIYTNTHSPTWSVGATCDASLEDSCFTDGPRGPGNSQPLHPVQ</sequence>
<protein>
    <recommendedName>
        <fullName evidence="1">DNA helicase Pif1-like 2B domain-containing protein</fullName>
    </recommendedName>
</protein>
<dbReference type="PANTHER" id="PTHR23274:SF48">
    <property type="entry name" value="ATP-DEPENDENT DNA HELICASE"/>
    <property type="match status" value="1"/>
</dbReference>
<evidence type="ECO:0000259" key="1">
    <source>
        <dbReference type="Pfam" id="PF21530"/>
    </source>
</evidence>
<dbReference type="CDD" id="cd18809">
    <property type="entry name" value="SF1_C_RecD"/>
    <property type="match status" value="1"/>
</dbReference>
<proteinExistence type="predicted"/>
<reference evidence="2 3" key="1">
    <citation type="submission" date="2022-01" db="EMBL/GenBank/DDBJ databases">
        <title>A chromosomal length assembly of Cordylochernes scorpioides.</title>
        <authorList>
            <person name="Zeh D."/>
            <person name="Zeh J."/>
        </authorList>
    </citation>
    <scope>NUCLEOTIDE SEQUENCE [LARGE SCALE GENOMIC DNA]</scope>
    <source>
        <strain evidence="2">IN4F17</strain>
        <tissue evidence="2">Whole Body</tissue>
    </source>
</reference>
<dbReference type="PANTHER" id="PTHR23274">
    <property type="entry name" value="DNA HELICASE-RELATED"/>
    <property type="match status" value="1"/>
</dbReference>
<dbReference type="InterPro" id="IPR027417">
    <property type="entry name" value="P-loop_NTPase"/>
</dbReference>
<organism evidence="2 3">
    <name type="scientific">Cordylochernes scorpioides</name>
    <dbReference type="NCBI Taxonomy" id="51811"/>
    <lineage>
        <taxon>Eukaryota</taxon>
        <taxon>Metazoa</taxon>
        <taxon>Ecdysozoa</taxon>
        <taxon>Arthropoda</taxon>
        <taxon>Chelicerata</taxon>
        <taxon>Arachnida</taxon>
        <taxon>Pseudoscorpiones</taxon>
        <taxon>Cheliferoidea</taxon>
        <taxon>Chernetidae</taxon>
        <taxon>Cordylochernes</taxon>
    </lineage>
</organism>
<name>A0ABY6KGS0_9ARAC</name>
<evidence type="ECO:0000313" key="3">
    <source>
        <dbReference type="Proteomes" id="UP001235939"/>
    </source>
</evidence>
<evidence type="ECO:0000313" key="2">
    <source>
        <dbReference type="EMBL" id="UYV67657.1"/>
    </source>
</evidence>
<dbReference type="Gene3D" id="3.40.50.300">
    <property type="entry name" value="P-loop containing nucleotide triphosphate hydrolases"/>
    <property type="match status" value="1"/>
</dbReference>
<dbReference type="SUPFAM" id="SSF52540">
    <property type="entry name" value="P-loop containing nucleoside triphosphate hydrolases"/>
    <property type="match status" value="1"/>
</dbReference>
<dbReference type="Proteomes" id="UP001235939">
    <property type="component" value="Chromosome 05"/>
</dbReference>
<accession>A0ABY6KGS0</accession>
<gene>
    <name evidence="2" type="ORF">LAZ67_5001502</name>
</gene>
<dbReference type="InterPro" id="IPR049163">
    <property type="entry name" value="Pif1-like_2B_dom"/>
</dbReference>
<dbReference type="EMBL" id="CP092867">
    <property type="protein sequence ID" value="UYV67657.1"/>
    <property type="molecule type" value="Genomic_DNA"/>
</dbReference>